<evidence type="ECO:0000256" key="11">
    <source>
        <dbReference type="SAM" id="Phobius"/>
    </source>
</evidence>
<feature type="domain" description="HAMP" evidence="13">
    <location>
        <begin position="159"/>
        <end position="212"/>
    </location>
</feature>
<keyword evidence="7 14" id="KW-0418">Kinase</keyword>
<dbReference type="GO" id="GO:0005886">
    <property type="term" value="C:plasma membrane"/>
    <property type="evidence" value="ECO:0007669"/>
    <property type="project" value="TreeGrafter"/>
</dbReference>
<keyword evidence="8 11" id="KW-1133">Transmembrane helix</keyword>
<dbReference type="GO" id="GO:0000155">
    <property type="term" value="F:phosphorelay sensor kinase activity"/>
    <property type="evidence" value="ECO:0007669"/>
    <property type="project" value="InterPro"/>
</dbReference>
<keyword evidence="15" id="KW-1185">Reference proteome</keyword>
<feature type="transmembrane region" description="Helical" evidence="11">
    <location>
        <begin position="138"/>
        <end position="162"/>
    </location>
</feature>
<dbReference type="Pfam" id="PF02518">
    <property type="entry name" value="HATPase_c"/>
    <property type="match status" value="1"/>
</dbReference>
<keyword evidence="9" id="KW-0902">Two-component regulatory system</keyword>
<dbReference type="Gene3D" id="3.30.565.10">
    <property type="entry name" value="Histidine kinase-like ATPase, C-terminal domain"/>
    <property type="match status" value="1"/>
</dbReference>
<dbReference type="InterPro" id="IPR003594">
    <property type="entry name" value="HATPase_dom"/>
</dbReference>
<evidence type="ECO:0000259" key="12">
    <source>
        <dbReference type="PROSITE" id="PS50109"/>
    </source>
</evidence>
<evidence type="ECO:0000256" key="4">
    <source>
        <dbReference type="ARBA" id="ARBA00022553"/>
    </source>
</evidence>
<dbReference type="Gene3D" id="6.10.340.10">
    <property type="match status" value="1"/>
</dbReference>
<keyword evidence="4" id="KW-0597">Phosphoprotein</keyword>
<dbReference type="InterPro" id="IPR036890">
    <property type="entry name" value="HATPase_C_sf"/>
</dbReference>
<dbReference type="Pfam" id="PF00512">
    <property type="entry name" value="HisKA"/>
    <property type="match status" value="1"/>
</dbReference>
<name>A0A1I3X236_9PROT</name>
<dbReference type="InterPro" id="IPR050428">
    <property type="entry name" value="TCS_sensor_his_kinase"/>
</dbReference>
<feature type="transmembrane region" description="Helical" evidence="11">
    <location>
        <begin position="12"/>
        <end position="34"/>
    </location>
</feature>
<gene>
    <name evidence="14" type="ORF">SAMN05216302_100163</name>
</gene>
<evidence type="ECO:0000259" key="13">
    <source>
        <dbReference type="PROSITE" id="PS50885"/>
    </source>
</evidence>
<evidence type="ECO:0000313" key="15">
    <source>
        <dbReference type="Proteomes" id="UP000199533"/>
    </source>
</evidence>
<keyword evidence="5" id="KW-0808">Transferase</keyword>
<evidence type="ECO:0000256" key="5">
    <source>
        <dbReference type="ARBA" id="ARBA00022679"/>
    </source>
</evidence>
<evidence type="ECO:0000256" key="10">
    <source>
        <dbReference type="ARBA" id="ARBA00023136"/>
    </source>
</evidence>
<evidence type="ECO:0000256" key="3">
    <source>
        <dbReference type="ARBA" id="ARBA00012438"/>
    </source>
</evidence>
<dbReference type="EMBL" id="FOSP01000001">
    <property type="protein sequence ID" value="SFK13237.1"/>
    <property type="molecule type" value="Genomic_DNA"/>
</dbReference>
<dbReference type="InterPro" id="IPR003660">
    <property type="entry name" value="HAMP_dom"/>
</dbReference>
<organism evidence="14 15">
    <name type="scientific">Nitrosomonas aestuarii</name>
    <dbReference type="NCBI Taxonomy" id="52441"/>
    <lineage>
        <taxon>Bacteria</taxon>
        <taxon>Pseudomonadati</taxon>
        <taxon>Pseudomonadota</taxon>
        <taxon>Betaproteobacteria</taxon>
        <taxon>Nitrosomonadales</taxon>
        <taxon>Nitrosomonadaceae</taxon>
        <taxon>Nitrosomonas</taxon>
    </lineage>
</organism>
<evidence type="ECO:0000256" key="2">
    <source>
        <dbReference type="ARBA" id="ARBA00004370"/>
    </source>
</evidence>
<evidence type="ECO:0000313" key="14">
    <source>
        <dbReference type="EMBL" id="SFK13237.1"/>
    </source>
</evidence>
<keyword evidence="10 11" id="KW-0472">Membrane</keyword>
<dbReference type="PROSITE" id="PS50885">
    <property type="entry name" value="HAMP"/>
    <property type="match status" value="1"/>
</dbReference>
<evidence type="ECO:0000256" key="1">
    <source>
        <dbReference type="ARBA" id="ARBA00000085"/>
    </source>
</evidence>
<evidence type="ECO:0000256" key="8">
    <source>
        <dbReference type="ARBA" id="ARBA00022989"/>
    </source>
</evidence>
<sequence length="433" mass="49006">MQKTKRLRRRITFAFLFFGAAVILVLGLSLVVALKSIETSVLDEILYTELIEFQKQAENDSQMLESSRSRATIIIYTSSLNEMTSLPEHVRNLSQGIHDVTHKDRDYRVLVAHIDDMRYVVQFDATSIHKRERDFIRLVWLCAIVTLVIAFFIGWGVALHVIRPIKRLAYQVMAFTNQPGESLDLSEFGDDEIGVLARKLQDYHEQLQYLLIREKEFASSVSHELGTPVTNISMAAEVLAMKKDLSVPEHARIRRIQRAVGEMTELIDTFLILAKIDDESNKSDIVCQMEPIVRKVIEQQRVWLGEKPIQVTIETNGQLEVVAHPGILSVLVANLMRNAFQYTMRGSITVLLAPNQLSVGDTGVGIDSTAQSQIFKGYRMNNADDSNRTGLGLTIVQRICEYYGWKVSFKSKKGQGSQFTVLFATGHAPERFV</sequence>
<dbReference type="InterPro" id="IPR004358">
    <property type="entry name" value="Sig_transdc_His_kin-like_C"/>
</dbReference>
<dbReference type="EC" id="2.7.13.3" evidence="3"/>
<evidence type="ECO:0000256" key="9">
    <source>
        <dbReference type="ARBA" id="ARBA00023012"/>
    </source>
</evidence>
<dbReference type="SMART" id="SM00388">
    <property type="entry name" value="HisKA"/>
    <property type="match status" value="1"/>
</dbReference>
<comment type="subcellular location">
    <subcellularLocation>
        <location evidence="2">Membrane</location>
    </subcellularLocation>
</comment>
<dbReference type="AlphaFoldDB" id="A0A1I3X236"/>
<dbReference type="OrthoDB" id="9121563at2"/>
<keyword evidence="6 11" id="KW-0812">Transmembrane</keyword>
<dbReference type="CDD" id="cd00082">
    <property type="entry name" value="HisKA"/>
    <property type="match status" value="1"/>
</dbReference>
<dbReference type="SMART" id="SM00387">
    <property type="entry name" value="HATPase_c"/>
    <property type="match status" value="1"/>
</dbReference>
<evidence type="ECO:0000256" key="7">
    <source>
        <dbReference type="ARBA" id="ARBA00022777"/>
    </source>
</evidence>
<evidence type="ECO:0000256" key="6">
    <source>
        <dbReference type="ARBA" id="ARBA00022692"/>
    </source>
</evidence>
<reference evidence="15" key="1">
    <citation type="submission" date="2016-10" db="EMBL/GenBank/DDBJ databases">
        <authorList>
            <person name="Varghese N."/>
            <person name="Submissions S."/>
        </authorList>
    </citation>
    <scope>NUCLEOTIDE SEQUENCE [LARGE SCALE GENOMIC DNA]</scope>
    <source>
        <strain evidence="15">Nm69</strain>
    </source>
</reference>
<dbReference type="Gene3D" id="1.10.287.130">
    <property type="match status" value="1"/>
</dbReference>
<dbReference type="PANTHER" id="PTHR45436">
    <property type="entry name" value="SENSOR HISTIDINE KINASE YKOH"/>
    <property type="match status" value="1"/>
</dbReference>
<comment type="catalytic activity">
    <reaction evidence="1">
        <text>ATP + protein L-histidine = ADP + protein N-phospho-L-histidine.</text>
        <dbReference type="EC" id="2.7.13.3"/>
    </reaction>
</comment>
<dbReference type="PROSITE" id="PS50109">
    <property type="entry name" value="HIS_KIN"/>
    <property type="match status" value="1"/>
</dbReference>
<dbReference type="SUPFAM" id="SSF55874">
    <property type="entry name" value="ATPase domain of HSP90 chaperone/DNA topoisomerase II/histidine kinase"/>
    <property type="match status" value="1"/>
</dbReference>
<dbReference type="PRINTS" id="PR00344">
    <property type="entry name" value="BCTRLSENSOR"/>
</dbReference>
<dbReference type="InterPro" id="IPR003661">
    <property type="entry name" value="HisK_dim/P_dom"/>
</dbReference>
<dbReference type="InterPro" id="IPR036097">
    <property type="entry name" value="HisK_dim/P_sf"/>
</dbReference>
<dbReference type="SUPFAM" id="SSF47384">
    <property type="entry name" value="Homodimeric domain of signal transducing histidine kinase"/>
    <property type="match status" value="1"/>
</dbReference>
<dbReference type="Proteomes" id="UP000199533">
    <property type="component" value="Unassembled WGS sequence"/>
</dbReference>
<proteinExistence type="predicted"/>
<dbReference type="InterPro" id="IPR005467">
    <property type="entry name" value="His_kinase_dom"/>
</dbReference>
<dbReference type="STRING" id="52441.SAMN05216302_100163"/>
<accession>A0A1I3X236</accession>
<protein>
    <recommendedName>
        <fullName evidence="3">histidine kinase</fullName>
        <ecNumber evidence="3">2.7.13.3</ecNumber>
    </recommendedName>
</protein>
<dbReference type="PANTHER" id="PTHR45436:SF16">
    <property type="entry name" value="HISTIDINE KINASE"/>
    <property type="match status" value="1"/>
</dbReference>
<feature type="domain" description="Histidine kinase" evidence="12">
    <location>
        <begin position="220"/>
        <end position="427"/>
    </location>
</feature>